<dbReference type="GO" id="GO:0019491">
    <property type="term" value="P:ectoine biosynthetic process"/>
    <property type="evidence" value="ECO:0007669"/>
    <property type="project" value="InterPro"/>
</dbReference>
<dbReference type="InterPro" id="IPR000182">
    <property type="entry name" value="GNAT_dom"/>
</dbReference>
<accession>A0A9J6RHB2</accession>
<dbReference type="InterPro" id="IPR017255">
    <property type="entry name" value="AcTrfase_GNAT_prd"/>
</dbReference>
<keyword evidence="11" id="KW-1185">Reference proteome</keyword>
<comment type="function">
    <text evidence="8">Catalyzes the acetylation of L-2,4-diaminobutyrate (DABA) to gamma-N-acetyl-alpha,gamma-diaminobutyric acid (ADABA) with acetyl coenzyme A.</text>
</comment>
<feature type="domain" description="N-acetyltransferase" evidence="9">
    <location>
        <begin position="12"/>
        <end position="151"/>
    </location>
</feature>
<evidence type="ECO:0000256" key="6">
    <source>
        <dbReference type="ARBA" id="ARBA00023315"/>
    </source>
</evidence>
<evidence type="ECO:0000313" key="11">
    <source>
        <dbReference type="Proteomes" id="UP001069090"/>
    </source>
</evidence>
<dbReference type="Pfam" id="PF00583">
    <property type="entry name" value="Acetyltransf_1"/>
    <property type="match status" value="1"/>
</dbReference>
<dbReference type="PANTHER" id="PTHR43072">
    <property type="entry name" value="N-ACETYLTRANSFERASE"/>
    <property type="match status" value="1"/>
</dbReference>
<dbReference type="SUPFAM" id="SSF55729">
    <property type="entry name" value="Acyl-CoA N-acyltransferases (Nat)"/>
    <property type="match status" value="1"/>
</dbReference>
<evidence type="ECO:0000256" key="4">
    <source>
        <dbReference type="ARBA" id="ARBA00017935"/>
    </source>
</evidence>
<evidence type="ECO:0000256" key="2">
    <source>
        <dbReference type="ARBA" id="ARBA00010712"/>
    </source>
</evidence>
<evidence type="ECO:0000256" key="7">
    <source>
        <dbReference type="ARBA" id="ARBA00048924"/>
    </source>
</evidence>
<evidence type="ECO:0000256" key="3">
    <source>
        <dbReference type="ARBA" id="ARBA00012355"/>
    </source>
</evidence>
<dbReference type="PROSITE" id="PS51186">
    <property type="entry name" value="GNAT"/>
    <property type="match status" value="1"/>
</dbReference>
<dbReference type="EC" id="2.3.1.178" evidence="3 8"/>
<keyword evidence="6 8" id="KW-0012">Acyltransferase</keyword>
<dbReference type="GO" id="GO:0033816">
    <property type="term" value="F:diaminobutyrate acetyltransferase activity"/>
    <property type="evidence" value="ECO:0007669"/>
    <property type="project" value="UniProtKB-EC"/>
</dbReference>
<dbReference type="NCBIfam" id="TIGR02406">
    <property type="entry name" value="ectoine_EctA"/>
    <property type="match status" value="1"/>
</dbReference>
<dbReference type="EMBL" id="JAPTGG010000001">
    <property type="protein sequence ID" value="MCZ0863721.1"/>
    <property type="molecule type" value="Genomic_DNA"/>
</dbReference>
<reference evidence="10 11" key="1">
    <citation type="submission" date="2022-12" db="EMBL/GenBank/DDBJ databases">
        <title>Dasania phycosphaerae sp. nov., isolated from particulate material of the south coast of Korea.</title>
        <authorList>
            <person name="Jiang Y."/>
        </authorList>
    </citation>
    <scope>NUCLEOTIDE SEQUENCE [LARGE SCALE GENOMIC DNA]</scope>
    <source>
        <strain evidence="10 11">GY-19</strain>
    </source>
</reference>
<proteinExistence type="inferred from homology"/>
<evidence type="ECO:0000259" key="9">
    <source>
        <dbReference type="PROSITE" id="PS51186"/>
    </source>
</evidence>
<keyword evidence="5 8" id="KW-0808">Transferase</keyword>
<evidence type="ECO:0000256" key="5">
    <source>
        <dbReference type="ARBA" id="ARBA00022679"/>
    </source>
</evidence>
<dbReference type="RefSeq" id="WP_258329866.1">
    <property type="nucleotide sequence ID" value="NZ_JAPTGG010000001.1"/>
</dbReference>
<gene>
    <name evidence="8 10" type="primary">ectA</name>
    <name evidence="10" type="ORF">O0V09_00830</name>
</gene>
<comment type="pathway">
    <text evidence="1 8">Amine and polyamine biosynthesis; ectoine biosynthesis; L-ectoine from L-aspartate 4-semialdehyde: step 2/3.</text>
</comment>
<comment type="caution">
    <text evidence="10">The sequence shown here is derived from an EMBL/GenBank/DDBJ whole genome shotgun (WGS) entry which is preliminary data.</text>
</comment>
<dbReference type="Proteomes" id="UP001069090">
    <property type="component" value="Unassembled WGS sequence"/>
</dbReference>
<sequence length="169" mass="18603">MSDKASSESSPIELRMPSLADGVAVNNLVERCQPLDTNSTYCNLLQCGHFASTSVAAEKDGEIVGFVSGYLLPNRPNTLFIWQVAVSEEVRGRGLGKKMLQHIVNRQRGSGVKYIETTITEDNDASWGLFKVFAKQVNADLQAVDWLDALEHFDGQHDSETLVKIGPLH</sequence>
<evidence type="ECO:0000313" key="10">
    <source>
        <dbReference type="EMBL" id="MCZ0863721.1"/>
    </source>
</evidence>
<dbReference type="InterPro" id="IPR012772">
    <property type="entry name" value="Ectoine_EctA"/>
</dbReference>
<evidence type="ECO:0000256" key="8">
    <source>
        <dbReference type="RuleBase" id="RU365045"/>
    </source>
</evidence>
<dbReference type="AlphaFoldDB" id="A0A9J6RHB2"/>
<name>A0A9J6RHB2_9GAMM</name>
<dbReference type="CDD" id="cd04301">
    <property type="entry name" value="NAT_SF"/>
    <property type="match status" value="1"/>
</dbReference>
<dbReference type="PIRSF" id="PIRSF037663">
    <property type="entry name" value="Acetyltransf_GNAT_prd"/>
    <property type="match status" value="1"/>
</dbReference>
<comment type="similarity">
    <text evidence="2 8">Belongs to the acetyltransferase family. EctA subfamily.</text>
</comment>
<evidence type="ECO:0000256" key="1">
    <source>
        <dbReference type="ARBA" id="ARBA00004978"/>
    </source>
</evidence>
<organism evidence="10 11">
    <name type="scientific">Dasania phycosphaerae</name>
    <dbReference type="NCBI Taxonomy" id="2950436"/>
    <lineage>
        <taxon>Bacteria</taxon>
        <taxon>Pseudomonadati</taxon>
        <taxon>Pseudomonadota</taxon>
        <taxon>Gammaproteobacteria</taxon>
        <taxon>Cellvibrionales</taxon>
        <taxon>Spongiibacteraceae</taxon>
        <taxon>Dasania</taxon>
    </lineage>
</organism>
<dbReference type="InterPro" id="IPR016181">
    <property type="entry name" value="Acyl_CoA_acyltransferase"/>
</dbReference>
<dbReference type="Gene3D" id="3.40.630.30">
    <property type="match status" value="1"/>
</dbReference>
<protein>
    <recommendedName>
        <fullName evidence="4 8">L-2,4-diaminobutyric acid acetyltransferase</fullName>
        <shortName evidence="8">DABA acetyltransferase</shortName>
        <ecNumber evidence="3 8">2.3.1.178</ecNumber>
    </recommendedName>
</protein>
<comment type="catalytic activity">
    <reaction evidence="7 8">
        <text>L-2,4-diaminobutanoate + acetyl-CoA = (2S)-4-acetamido-2-aminobutanoate + CoA + H(+)</text>
        <dbReference type="Rhea" id="RHEA:16901"/>
        <dbReference type="ChEBI" id="CHEBI:15378"/>
        <dbReference type="ChEBI" id="CHEBI:57287"/>
        <dbReference type="ChEBI" id="CHEBI:57288"/>
        <dbReference type="ChEBI" id="CHEBI:58761"/>
        <dbReference type="ChEBI" id="CHEBI:58929"/>
        <dbReference type="EC" id="2.3.1.178"/>
    </reaction>
</comment>